<name>X1R5J0_9ZZZZ</name>
<dbReference type="EMBL" id="BARV01035659">
    <property type="protein sequence ID" value="GAI58400.1"/>
    <property type="molecule type" value="Genomic_DNA"/>
</dbReference>
<feature type="non-terminal residue" evidence="1">
    <location>
        <position position="1"/>
    </location>
</feature>
<reference evidence="1" key="1">
    <citation type="journal article" date="2014" name="Front. Microbiol.">
        <title>High frequency of phylogenetically diverse reductive dehalogenase-homologous genes in deep subseafloor sedimentary metagenomes.</title>
        <authorList>
            <person name="Kawai M."/>
            <person name="Futagami T."/>
            <person name="Toyoda A."/>
            <person name="Takaki Y."/>
            <person name="Nishi S."/>
            <person name="Hori S."/>
            <person name="Arai W."/>
            <person name="Tsubouchi T."/>
            <person name="Morono Y."/>
            <person name="Uchiyama I."/>
            <person name="Ito T."/>
            <person name="Fujiyama A."/>
            <person name="Inagaki F."/>
            <person name="Takami H."/>
        </authorList>
    </citation>
    <scope>NUCLEOTIDE SEQUENCE</scope>
    <source>
        <strain evidence="1">Expedition CK06-06</strain>
    </source>
</reference>
<proteinExistence type="predicted"/>
<organism evidence="1">
    <name type="scientific">marine sediment metagenome</name>
    <dbReference type="NCBI Taxonomy" id="412755"/>
    <lineage>
        <taxon>unclassified sequences</taxon>
        <taxon>metagenomes</taxon>
        <taxon>ecological metagenomes</taxon>
    </lineage>
</organism>
<dbReference type="AlphaFoldDB" id="X1R5J0"/>
<sequence length="36" mass="3982">ACQAVQMVISNSPYSHKFPLIGESQSQEPMARTVMD</sequence>
<gene>
    <name evidence="1" type="ORF">S06H3_55602</name>
</gene>
<protein>
    <submittedName>
        <fullName evidence="1">Uncharacterized protein</fullName>
    </submittedName>
</protein>
<evidence type="ECO:0000313" key="1">
    <source>
        <dbReference type="EMBL" id="GAI58400.1"/>
    </source>
</evidence>
<accession>X1R5J0</accession>
<comment type="caution">
    <text evidence="1">The sequence shown here is derived from an EMBL/GenBank/DDBJ whole genome shotgun (WGS) entry which is preliminary data.</text>
</comment>